<dbReference type="Proteomes" id="UP000243416">
    <property type="component" value="Unassembled WGS sequence"/>
</dbReference>
<gene>
    <name evidence="1" type="ORF">ACY05_03235</name>
</gene>
<protein>
    <submittedName>
        <fullName evidence="1">Protease</fullName>
    </submittedName>
</protein>
<dbReference type="AlphaFoldDB" id="A0A656Z6V8"/>
<accession>A0A656Z6V8</accession>
<organism evidence="1 2">
    <name type="scientific">Sterolibacterium denitrificans</name>
    <dbReference type="NCBI Taxonomy" id="157592"/>
    <lineage>
        <taxon>Bacteria</taxon>
        <taxon>Pseudomonadati</taxon>
        <taxon>Pseudomonadota</taxon>
        <taxon>Betaproteobacteria</taxon>
        <taxon>Nitrosomonadales</taxon>
        <taxon>Sterolibacteriaceae</taxon>
        <taxon>Sterolibacterium</taxon>
    </lineage>
</organism>
<dbReference type="EMBL" id="LFZK01000002">
    <property type="protein sequence ID" value="KYC28893.1"/>
    <property type="molecule type" value="Genomic_DNA"/>
</dbReference>
<evidence type="ECO:0000313" key="1">
    <source>
        <dbReference type="EMBL" id="KYC28893.1"/>
    </source>
</evidence>
<evidence type="ECO:0000313" key="2">
    <source>
        <dbReference type="Proteomes" id="UP000243416"/>
    </source>
</evidence>
<keyword evidence="1" id="KW-0645">Protease</keyword>
<sequence>MKLSLGPILTYWPRERVFEFYEEMAEQPVDIVYLGETVCSRRHELRVDDWIAVAGKLANAGKQVVLSSQTLIESESDLKMLRKIVG</sequence>
<keyword evidence="2" id="KW-1185">Reference proteome</keyword>
<feature type="non-terminal residue" evidence="1">
    <location>
        <position position="86"/>
    </location>
</feature>
<proteinExistence type="predicted"/>
<dbReference type="GO" id="GO:0008233">
    <property type="term" value="F:peptidase activity"/>
    <property type="evidence" value="ECO:0007669"/>
    <property type="project" value="UniProtKB-KW"/>
</dbReference>
<reference evidence="1 2" key="1">
    <citation type="journal article" date="2016" name="ISME J.">
        <title>Integrated multi-omics analyses reveal the biochemical mechanisms and phylogenetic relevance of anaerobic androgen biodegradation in the environment.</title>
        <authorList>
            <person name="Yang F.C."/>
            <person name="Chen Y.L."/>
            <person name="Tang S.L."/>
            <person name="Yu C.P."/>
            <person name="Wang P.H."/>
            <person name="Ismail W."/>
            <person name="Wang C.H."/>
            <person name="Ding J.Y."/>
            <person name="Yang C.Y."/>
            <person name="Yang C.Y."/>
            <person name="Chiang Y.R."/>
        </authorList>
    </citation>
    <scope>NUCLEOTIDE SEQUENCE [LARGE SCALE GENOMIC DNA]</scope>
    <source>
        <strain evidence="1 2">DSM 13999</strain>
    </source>
</reference>
<comment type="caution">
    <text evidence="1">The sequence shown here is derived from an EMBL/GenBank/DDBJ whole genome shotgun (WGS) entry which is preliminary data.</text>
</comment>
<dbReference type="GO" id="GO:0006508">
    <property type="term" value="P:proteolysis"/>
    <property type="evidence" value="ECO:0007669"/>
    <property type="project" value="UniProtKB-KW"/>
</dbReference>
<keyword evidence="1" id="KW-0378">Hydrolase</keyword>
<name>A0A656Z6V8_9PROT</name>